<dbReference type="Pfam" id="PF03008">
    <property type="entry name" value="DUF234"/>
    <property type="match status" value="1"/>
</dbReference>
<dbReference type="Pfam" id="PF01637">
    <property type="entry name" value="ATPase_2"/>
    <property type="match status" value="1"/>
</dbReference>
<feature type="domain" description="ATPase" evidence="1">
    <location>
        <begin position="33"/>
        <end position="234"/>
    </location>
</feature>
<dbReference type="RefSeq" id="WP_203892441.1">
    <property type="nucleotide sequence ID" value="NZ_BOOH01000036.1"/>
</dbReference>
<organism evidence="3 4">
    <name type="scientific">Planobispora longispora</name>
    <dbReference type="NCBI Taxonomy" id="28887"/>
    <lineage>
        <taxon>Bacteria</taxon>
        <taxon>Bacillati</taxon>
        <taxon>Actinomycetota</taxon>
        <taxon>Actinomycetes</taxon>
        <taxon>Streptosporangiales</taxon>
        <taxon>Streptosporangiaceae</taxon>
        <taxon>Planobispora</taxon>
    </lineage>
</organism>
<comment type="caution">
    <text evidence="3">The sequence shown here is derived from an EMBL/GenBank/DDBJ whole genome shotgun (WGS) entry which is preliminary data.</text>
</comment>
<dbReference type="GO" id="GO:0005524">
    <property type="term" value="F:ATP binding"/>
    <property type="evidence" value="ECO:0007669"/>
    <property type="project" value="InterPro"/>
</dbReference>
<dbReference type="AlphaFoldDB" id="A0A8J3RPJ2"/>
<reference evidence="3 4" key="1">
    <citation type="submission" date="2021-01" db="EMBL/GenBank/DDBJ databases">
        <title>Whole genome shotgun sequence of Planobispora longispora NBRC 13918.</title>
        <authorList>
            <person name="Komaki H."/>
            <person name="Tamura T."/>
        </authorList>
    </citation>
    <scope>NUCLEOTIDE SEQUENCE [LARGE SCALE GENOMIC DNA]</scope>
    <source>
        <strain evidence="3 4">NBRC 13918</strain>
    </source>
</reference>
<proteinExistence type="predicted"/>
<dbReference type="Gene3D" id="3.40.50.300">
    <property type="entry name" value="P-loop containing nucleotide triphosphate hydrolases"/>
    <property type="match status" value="1"/>
</dbReference>
<dbReference type="EMBL" id="BOOH01000036">
    <property type="protein sequence ID" value="GIH77886.1"/>
    <property type="molecule type" value="Genomic_DNA"/>
</dbReference>
<dbReference type="PANTHER" id="PTHR34704">
    <property type="entry name" value="ATPASE"/>
    <property type="match status" value="1"/>
</dbReference>
<gene>
    <name evidence="3" type="ORF">Plo01_43150</name>
</gene>
<dbReference type="InterPro" id="IPR011579">
    <property type="entry name" value="ATPase_dom"/>
</dbReference>
<dbReference type="SUPFAM" id="SSF52540">
    <property type="entry name" value="P-loop containing nucleoside triphosphate hydrolases"/>
    <property type="match status" value="1"/>
</dbReference>
<evidence type="ECO:0000259" key="1">
    <source>
        <dbReference type="Pfam" id="PF01637"/>
    </source>
</evidence>
<dbReference type="Proteomes" id="UP000616724">
    <property type="component" value="Unassembled WGS sequence"/>
</dbReference>
<accession>A0A8J3RPJ2</accession>
<dbReference type="InterPro" id="IPR027417">
    <property type="entry name" value="P-loop_NTPase"/>
</dbReference>
<keyword evidence="4" id="KW-1185">Reference proteome</keyword>
<dbReference type="InterPro" id="IPR004256">
    <property type="entry name" value="DUF234"/>
</dbReference>
<evidence type="ECO:0000313" key="3">
    <source>
        <dbReference type="EMBL" id="GIH77886.1"/>
    </source>
</evidence>
<dbReference type="PANTHER" id="PTHR34704:SF1">
    <property type="entry name" value="ATPASE"/>
    <property type="match status" value="1"/>
</dbReference>
<protein>
    <submittedName>
        <fullName evidence="3">ArsR family transcriptional regulator</fullName>
    </submittedName>
</protein>
<evidence type="ECO:0000259" key="2">
    <source>
        <dbReference type="Pfam" id="PF03008"/>
    </source>
</evidence>
<sequence length="488" mass="54169">MHGNITDTDVTDLDVGDIDVADIQVGYVVPMTFVGRQEQLGALKEWWGEPDARPALVWGRRRVGKTALLQEFASDRRVVFHTGGNRTPRRELEEFSYRAADAIRSPTRDLRARPFGNWDEALDHLGREAREEPLLLVLDEFPEMIGQAPELEGVLRAFLDHSHGQTKLRIVLCGSAVRTMQAIQEYRAPLYGRFDLTMQLHPFRPHEAAEMLPGLTPADRALVYGILGGMPLYLSWWRQELSIEDNLKRLACRPDARMIREGDLVLATEAGQGAHLAATLQAIAEGCTKHNEIADAIGADPTRTLNDLLALRLVERLQPVTESARTRRKVYRITDNFLAFYLGALSRVLPEIDRGLGETVLPVLMASLDDHMGDAWEEAFRDHLRLRATEIGPEVVAIGPWWRGDGQHQIDAVALSGRSRTPILVGEAKWGRRVNAGRIAADLAAKAAHLTKSPGELRYAVCARESVTNAGADVMCVTAADIFAPRPS</sequence>
<evidence type="ECO:0000313" key="4">
    <source>
        <dbReference type="Proteomes" id="UP000616724"/>
    </source>
</evidence>
<name>A0A8J3RPJ2_9ACTN</name>
<feature type="domain" description="DUF234" evidence="2">
    <location>
        <begin position="349"/>
        <end position="432"/>
    </location>
</feature>